<dbReference type="PANTHER" id="PTHR20992:SF9">
    <property type="entry name" value="AT15442P-RELATED"/>
    <property type="match status" value="1"/>
</dbReference>
<feature type="transmembrane region" description="Helical" evidence="1">
    <location>
        <begin position="220"/>
        <end position="237"/>
    </location>
</feature>
<dbReference type="AlphaFoldDB" id="A0A6J7GXI0"/>
<dbReference type="EMBL" id="CAFBMK010000043">
    <property type="protein sequence ID" value="CAB4908239.1"/>
    <property type="molecule type" value="Genomic_DNA"/>
</dbReference>
<organism evidence="2">
    <name type="scientific">freshwater metagenome</name>
    <dbReference type="NCBI Taxonomy" id="449393"/>
    <lineage>
        <taxon>unclassified sequences</taxon>
        <taxon>metagenomes</taxon>
        <taxon>ecological metagenomes</taxon>
    </lineage>
</organism>
<keyword evidence="1" id="KW-0812">Transmembrane</keyword>
<dbReference type="InterPro" id="IPR005240">
    <property type="entry name" value="DUF389"/>
</dbReference>
<dbReference type="Pfam" id="PF04087">
    <property type="entry name" value="DUF389"/>
    <property type="match status" value="1"/>
</dbReference>
<evidence type="ECO:0000256" key="1">
    <source>
        <dbReference type="SAM" id="Phobius"/>
    </source>
</evidence>
<keyword evidence="1" id="KW-0472">Membrane</keyword>
<dbReference type="PANTHER" id="PTHR20992">
    <property type="entry name" value="AT15442P-RELATED"/>
    <property type="match status" value="1"/>
</dbReference>
<feature type="transmembrane region" description="Helical" evidence="1">
    <location>
        <begin position="244"/>
        <end position="267"/>
    </location>
</feature>
<feature type="transmembrane region" description="Helical" evidence="1">
    <location>
        <begin position="273"/>
        <end position="297"/>
    </location>
</feature>
<evidence type="ECO:0000313" key="2">
    <source>
        <dbReference type="EMBL" id="CAB4908239.1"/>
    </source>
</evidence>
<name>A0A6J7GXI0_9ZZZZ</name>
<feature type="transmembrane region" description="Helical" evidence="1">
    <location>
        <begin position="141"/>
        <end position="161"/>
    </location>
</feature>
<protein>
    <submittedName>
        <fullName evidence="2">Unannotated protein</fullName>
    </submittedName>
</protein>
<sequence>MIHVRLTVPRALVDDVARVLTDDPCVVHVIRHRDAAIDPDGDAFSADVPKEHASVLVHKLRDLDLHESGGIVLEDGGVAADVSAERAERRARGSAADGVVWEDVEARSGEAAELSQTFLWFMALGTVLATVALILDSPVLMVGAMVVGPEFGPIAAASVALADLRGGLAWRSARALAIGLPFAIVVAFVFAWVGKLTGVGPDDLAEVSGSLAVTIASPDAYSVVVAIAAGAAGLLSMTTAKSGALVGVLVSVTTLPAAANVGLAVAYSDTHGALGSLAQLVLNVALMFAAGVLTLVLQRRGYEHRLRQEARRAD</sequence>
<feature type="transmembrane region" description="Helical" evidence="1">
    <location>
        <begin position="173"/>
        <end position="193"/>
    </location>
</feature>
<reference evidence="2" key="1">
    <citation type="submission" date="2020-05" db="EMBL/GenBank/DDBJ databases">
        <authorList>
            <person name="Chiriac C."/>
            <person name="Salcher M."/>
            <person name="Ghai R."/>
            <person name="Kavagutti S V."/>
        </authorList>
    </citation>
    <scope>NUCLEOTIDE SEQUENCE</scope>
</reference>
<keyword evidence="1" id="KW-1133">Transmembrane helix</keyword>
<proteinExistence type="predicted"/>
<feature type="transmembrane region" description="Helical" evidence="1">
    <location>
        <begin position="117"/>
        <end position="135"/>
    </location>
</feature>
<gene>
    <name evidence="2" type="ORF">UFOPK3564_01047</name>
</gene>
<accession>A0A6J7GXI0</accession>